<gene>
    <name evidence="4" type="ORF">HJKONFEM_00039</name>
</gene>
<feature type="repeat" description="TPR" evidence="3">
    <location>
        <begin position="579"/>
        <end position="612"/>
    </location>
</feature>
<dbReference type="PROSITE" id="PS50005">
    <property type="entry name" value="TPR"/>
    <property type="match status" value="2"/>
</dbReference>
<keyword evidence="1" id="KW-0677">Repeat</keyword>
<evidence type="ECO:0000256" key="3">
    <source>
        <dbReference type="PROSITE-ProRule" id="PRU00339"/>
    </source>
</evidence>
<sequence>MDKNVIIIEGIPGIGKSYIAAKFADELKDEYTIYWYGNLSEVSTLSSVMNKISIFLKENGKPKLSNSIEHFGYDNEVLIALLKEELNANNFALFFDDYHKAEKELNPLLKQLVSITSSKIIIVTRVEPEFYNVVDERENRVTKIKVDAWDFANTKMMLEVRGIEATDGTIEEIHDRLLGHPQYLNLFCILAEGSSAENLLESLPIVLKDAHKYLEKEVYNLLTAEEKRLLQTIAVFRLPETVDAFDNVNKFEFKDLNETLNSLIHKFLVNEIGINTYSVHEIIRDYSLNDVRSKKILRSYHELAAEYYLSLGNDPEHVLEASYHFDKAGMKEEAAKVIINNAGDLIAQGFWEKIEDRLQSAIKSFRRKTQSNIIQLVARANLEIGRLYAEKGDYDLALRHATKCLMPFNKIHDTSDIYDLDTLLGSIYFYKNENANAKEYNEKCLHMAEKQKDEYWKAVAIANRGTYTEDVNEELDYYLKSLKIFENENADINIADVCTNIATVYAKMKNYEKSYEFIKRALKRRKERNAFYDIAQIKEKMADIYYRDPEKPVSVDSIITCLKEALETFEKIGHVRGTARVLTKIGDIYRKEKDFKSALANYQEAATIYSSLNQQSEEAKLNAIIGLCYVKLKDFSHAKSYLEKNLLSGHCDIVDKLSLAEIYLNIGDYNEAFDLSNKLITDDTEEISDDKRYVALLFSSISSVLLNNVDDAYNYLKKIGEFDSQKYNMNWDFSDIKPVLDKTGESKQFFIDAIALLKGDANYPIVRLKDVKLLSEEAEKQAEVFHPFTGSFTITKEDENLKEIMQKLRPGEKIDSDTPEIMGMKRDKALLIFGFLFMKGFLDCKNPAEQMFDLKLSEKGLKVLGLSGSS</sequence>
<name>A0A7G9ZAA5_9EURY</name>
<evidence type="ECO:0000256" key="2">
    <source>
        <dbReference type="ARBA" id="ARBA00022803"/>
    </source>
</evidence>
<dbReference type="InterPro" id="IPR019734">
    <property type="entry name" value="TPR_rpt"/>
</dbReference>
<protein>
    <submittedName>
        <fullName evidence="4">Uncharacterized protein</fullName>
    </submittedName>
</protein>
<dbReference type="InterPro" id="IPR027417">
    <property type="entry name" value="P-loop_NTPase"/>
</dbReference>
<dbReference type="SUPFAM" id="SSF48452">
    <property type="entry name" value="TPR-like"/>
    <property type="match status" value="2"/>
</dbReference>
<dbReference type="Gene3D" id="3.40.50.300">
    <property type="entry name" value="P-loop containing nucleotide triphosphate hydrolases"/>
    <property type="match status" value="1"/>
</dbReference>
<dbReference type="EMBL" id="MT631681">
    <property type="protein sequence ID" value="QNO57189.1"/>
    <property type="molecule type" value="Genomic_DNA"/>
</dbReference>
<dbReference type="Gene3D" id="1.25.40.10">
    <property type="entry name" value="Tetratricopeptide repeat domain"/>
    <property type="match status" value="2"/>
</dbReference>
<dbReference type="SMART" id="SM00028">
    <property type="entry name" value="TPR"/>
    <property type="match status" value="4"/>
</dbReference>
<keyword evidence="2 3" id="KW-0802">TPR repeat</keyword>
<evidence type="ECO:0000256" key="1">
    <source>
        <dbReference type="ARBA" id="ARBA00022737"/>
    </source>
</evidence>
<dbReference type="PANTHER" id="PTHR45641">
    <property type="entry name" value="TETRATRICOPEPTIDE REPEAT PROTEIN (AFU_ORTHOLOGUE AFUA_6G03870)"/>
    <property type="match status" value="1"/>
</dbReference>
<reference evidence="4" key="1">
    <citation type="submission" date="2020-06" db="EMBL/GenBank/DDBJ databases">
        <title>Unique genomic features of the anaerobic methanotrophic archaea.</title>
        <authorList>
            <person name="Chadwick G.L."/>
            <person name="Skennerton C.T."/>
            <person name="Laso-Perez R."/>
            <person name="Leu A.O."/>
            <person name="Speth D.R."/>
            <person name="Yu H."/>
            <person name="Morgan-Lang C."/>
            <person name="Hatzenpichler R."/>
            <person name="Goudeau D."/>
            <person name="Malmstrom R."/>
            <person name="Brazelton W.J."/>
            <person name="Woyke T."/>
            <person name="Hallam S.J."/>
            <person name="Tyson G.W."/>
            <person name="Wegener G."/>
            <person name="Boetius A."/>
            <person name="Orphan V."/>
        </authorList>
    </citation>
    <scope>NUCLEOTIDE SEQUENCE</scope>
</reference>
<dbReference type="SUPFAM" id="SSF52540">
    <property type="entry name" value="P-loop containing nucleoside triphosphate hydrolases"/>
    <property type="match status" value="1"/>
</dbReference>
<dbReference type="Pfam" id="PF14938">
    <property type="entry name" value="SNAP"/>
    <property type="match status" value="1"/>
</dbReference>
<organism evidence="4">
    <name type="scientific">Candidatus Methanophaga sp. ANME-1 ERB7</name>
    <dbReference type="NCBI Taxonomy" id="2759913"/>
    <lineage>
        <taxon>Archaea</taxon>
        <taxon>Methanobacteriati</taxon>
        <taxon>Methanobacteriota</taxon>
        <taxon>Stenosarchaea group</taxon>
        <taxon>Methanomicrobia</taxon>
        <taxon>Candidatus Methanophagales</taxon>
        <taxon>Candidatus Methanophagaceae</taxon>
        <taxon>Candidatus Methanophaga</taxon>
    </lineage>
</organism>
<dbReference type="PANTHER" id="PTHR45641:SF19">
    <property type="entry name" value="NEPHROCYSTIN-3"/>
    <property type="match status" value="1"/>
</dbReference>
<feature type="repeat" description="TPR" evidence="3">
    <location>
        <begin position="495"/>
        <end position="528"/>
    </location>
</feature>
<dbReference type="InterPro" id="IPR011990">
    <property type="entry name" value="TPR-like_helical_dom_sf"/>
</dbReference>
<dbReference type="Pfam" id="PF13181">
    <property type="entry name" value="TPR_8"/>
    <property type="match status" value="1"/>
</dbReference>
<accession>A0A7G9ZAA5</accession>
<proteinExistence type="predicted"/>
<dbReference type="AlphaFoldDB" id="A0A7G9ZAA5"/>
<evidence type="ECO:0000313" key="4">
    <source>
        <dbReference type="EMBL" id="QNO57189.1"/>
    </source>
</evidence>